<accession>A0A165DF78</accession>
<gene>
    <name evidence="1" type="ORF">LAESUDRAFT_760795</name>
</gene>
<organism evidence="1 2">
    <name type="scientific">Laetiporus sulphureus 93-53</name>
    <dbReference type="NCBI Taxonomy" id="1314785"/>
    <lineage>
        <taxon>Eukaryota</taxon>
        <taxon>Fungi</taxon>
        <taxon>Dikarya</taxon>
        <taxon>Basidiomycota</taxon>
        <taxon>Agaricomycotina</taxon>
        <taxon>Agaricomycetes</taxon>
        <taxon>Polyporales</taxon>
        <taxon>Laetiporus</taxon>
    </lineage>
</organism>
<dbReference type="InParanoid" id="A0A165DF78"/>
<dbReference type="Proteomes" id="UP000076871">
    <property type="component" value="Unassembled WGS sequence"/>
</dbReference>
<protein>
    <submittedName>
        <fullName evidence="1">Uncharacterized protein</fullName>
    </submittedName>
</protein>
<dbReference type="GeneID" id="63829832"/>
<dbReference type="RefSeq" id="XP_040762503.1">
    <property type="nucleotide sequence ID" value="XM_040912804.1"/>
</dbReference>
<proteinExistence type="predicted"/>
<name>A0A165DF78_9APHY</name>
<sequence length="129" mass="13968">MTRYGKSSTDLENESNEHAFNILAMLSPAASASSMFNEVSNLRHTAEAVTQPISQPAVSIIQLAQTMQPALHWYCVMRGHAVGVFISWTNVLLLITDLPGSIYQCHANFGAALTVFIEAAGNGTVQIIF</sequence>
<evidence type="ECO:0000313" key="2">
    <source>
        <dbReference type="Proteomes" id="UP000076871"/>
    </source>
</evidence>
<keyword evidence="2" id="KW-1185">Reference proteome</keyword>
<dbReference type="EMBL" id="KV427634">
    <property type="protein sequence ID" value="KZT04763.1"/>
    <property type="molecule type" value="Genomic_DNA"/>
</dbReference>
<dbReference type="OrthoDB" id="3270804at2759"/>
<dbReference type="AlphaFoldDB" id="A0A165DF78"/>
<evidence type="ECO:0000313" key="1">
    <source>
        <dbReference type="EMBL" id="KZT04763.1"/>
    </source>
</evidence>
<reference evidence="1 2" key="1">
    <citation type="journal article" date="2016" name="Mol. Biol. Evol.">
        <title>Comparative Genomics of Early-Diverging Mushroom-Forming Fungi Provides Insights into the Origins of Lignocellulose Decay Capabilities.</title>
        <authorList>
            <person name="Nagy L.G."/>
            <person name="Riley R."/>
            <person name="Tritt A."/>
            <person name="Adam C."/>
            <person name="Daum C."/>
            <person name="Floudas D."/>
            <person name="Sun H."/>
            <person name="Yadav J.S."/>
            <person name="Pangilinan J."/>
            <person name="Larsson K.H."/>
            <person name="Matsuura K."/>
            <person name="Barry K."/>
            <person name="Labutti K."/>
            <person name="Kuo R."/>
            <person name="Ohm R.A."/>
            <person name="Bhattacharya S.S."/>
            <person name="Shirouzu T."/>
            <person name="Yoshinaga Y."/>
            <person name="Martin F.M."/>
            <person name="Grigoriev I.V."/>
            <person name="Hibbett D.S."/>
        </authorList>
    </citation>
    <scope>NUCLEOTIDE SEQUENCE [LARGE SCALE GENOMIC DNA]</scope>
    <source>
        <strain evidence="1 2">93-53</strain>
    </source>
</reference>